<reference evidence="5" key="1">
    <citation type="journal article" date="2020" name="ISME J.">
        <title>Comparative genomics reveals insights into cyanobacterial evolution and habitat adaptation.</title>
        <authorList>
            <person name="Chen M.Y."/>
            <person name="Teng W.K."/>
            <person name="Zhao L."/>
            <person name="Hu C.X."/>
            <person name="Zhou Y.K."/>
            <person name="Han B.P."/>
            <person name="Song L.R."/>
            <person name="Shu W.S."/>
        </authorList>
    </citation>
    <scope>NUCLEOTIDE SEQUENCE [LARGE SCALE GENOMIC DNA]</scope>
    <source>
        <strain evidence="5">FACHB-251</strain>
    </source>
</reference>
<dbReference type="AlphaFoldDB" id="A0A926WI12"/>
<name>A0A926WI12_9NOST</name>
<comment type="caution">
    <text evidence="4">The sequence shown here is derived from an EMBL/GenBank/DDBJ whole genome shotgun (WGS) entry which is preliminary data.</text>
</comment>
<proteinExistence type="inferred from homology"/>
<dbReference type="GO" id="GO:0016787">
    <property type="term" value="F:hydrolase activity"/>
    <property type="evidence" value="ECO:0007669"/>
    <property type="project" value="UniProtKB-KW"/>
</dbReference>
<dbReference type="RefSeq" id="WP_190560844.1">
    <property type="nucleotide sequence ID" value="NZ_JACJQU010000006.1"/>
</dbReference>
<dbReference type="Pfam" id="PF02230">
    <property type="entry name" value="Abhydrolase_2"/>
    <property type="match status" value="1"/>
</dbReference>
<dbReference type="PANTHER" id="PTHR10655">
    <property type="entry name" value="LYSOPHOSPHOLIPASE-RELATED"/>
    <property type="match status" value="1"/>
</dbReference>
<evidence type="ECO:0000256" key="2">
    <source>
        <dbReference type="ARBA" id="ARBA00022801"/>
    </source>
</evidence>
<keyword evidence="2 4" id="KW-0378">Hydrolase</keyword>
<evidence type="ECO:0000313" key="4">
    <source>
        <dbReference type="EMBL" id="MBD2294460.1"/>
    </source>
</evidence>
<evidence type="ECO:0000256" key="1">
    <source>
        <dbReference type="ARBA" id="ARBA00006499"/>
    </source>
</evidence>
<sequence>MNKTLDFIRVSPNTEQTPSALIVTLHGWGANAQDVASLLPYLNLPDYEFLLPNAPYPYPYTDTGRAWYDLRNENMYQGLIESRQLLIDWLHSLEINTGVPLSRTILSGFSQGGAMTLDVGLTLPLAGLVVMSGYLHPGVATLNKSSFPPTLIMHGRQDEVVPLSAAIKAREVAQALGVAVDYHEFDMGHEINLQMLEVLRNFVIKTIADETKL</sequence>
<protein>
    <submittedName>
        <fullName evidence="4">Alpha/beta hydrolase</fullName>
    </submittedName>
</protein>
<organism evidence="4 5">
    <name type="scientific">Anabaena sphaerica FACHB-251</name>
    <dbReference type="NCBI Taxonomy" id="2692883"/>
    <lineage>
        <taxon>Bacteria</taxon>
        <taxon>Bacillati</taxon>
        <taxon>Cyanobacteriota</taxon>
        <taxon>Cyanophyceae</taxon>
        <taxon>Nostocales</taxon>
        <taxon>Nostocaceae</taxon>
        <taxon>Anabaena</taxon>
    </lineage>
</organism>
<dbReference type="Proteomes" id="UP000662185">
    <property type="component" value="Unassembled WGS sequence"/>
</dbReference>
<dbReference type="SUPFAM" id="SSF53474">
    <property type="entry name" value="alpha/beta-Hydrolases"/>
    <property type="match status" value="1"/>
</dbReference>
<dbReference type="Gene3D" id="3.40.50.1820">
    <property type="entry name" value="alpha/beta hydrolase"/>
    <property type="match status" value="1"/>
</dbReference>
<evidence type="ECO:0000313" key="5">
    <source>
        <dbReference type="Proteomes" id="UP000662185"/>
    </source>
</evidence>
<feature type="domain" description="Phospholipase/carboxylesterase/thioesterase" evidence="3">
    <location>
        <begin position="14"/>
        <end position="206"/>
    </location>
</feature>
<evidence type="ECO:0000259" key="3">
    <source>
        <dbReference type="Pfam" id="PF02230"/>
    </source>
</evidence>
<keyword evidence="5" id="KW-1185">Reference proteome</keyword>
<dbReference type="InterPro" id="IPR029058">
    <property type="entry name" value="AB_hydrolase_fold"/>
</dbReference>
<accession>A0A926WI12</accession>
<gene>
    <name evidence="4" type="ORF">H6G06_13480</name>
</gene>
<dbReference type="EMBL" id="JACJQU010000006">
    <property type="protein sequence ID" value="MBD2294460.1"/>
    <property type="molecule type" value="Genomic_DNA"/>
</dbReference>
<dbReference type="InterPro" id="IPR003140">
    <property type="entry name" value="PLipase/COase/thioEstase"/>
</dbReference>
<dbReference type="InterPro" id="IPR050565">
    <property type="entry name" value="LYPA1-2/EST-like"/>
</dbReference>
<comment type="similarity">
    <text evidence="1">Belongs to the AB hydrolase superfamily. AB hydrolase 2 family.</text>
</comment>
<dbReference type="PANTHER" id="PTHR10655:SF17">
    <property type="entry name" value="LYSOPHOSPHOLIPASE-LIKE PROTEIN 1"/>
    <property type="match status" value="1"/>
</dbReference>